<dbReference type="PROSITE" id="PS51257">
    <property type="entry name" value="PROKAR_LIPOPROTEIN"/>
    <property type="match status" value="1"/>
</dbReference>
<feature type="signal peptide" evidence="1">
    <location>
        <begin position="1"/>
        <end position="28"/>
    </location>
</feature>
<keyword evidence="1" id="KW-0732">Signal</keyword>
<dbReference type="InterPro" id="IPR036937">
    <property type="entry name" value="Adhesion_dom_fimbrial_sf"/>
</dbReference>
<sequence>MKNWPAIRTCMSYAALTLACIFPVSGLAALHCDIDTGGAAPFSPYTRENPVAVDQGTPDYTVILALDYAQFLPNMRLTCSSDGADFSAPASFDGTVTLSLSSANDQALDWAGEASTANNGIKMKMYIKAVSYNEETLPDSYAPAALAAGKRLGVEYPILNGKDDTTLFQFGAQYNDGKTLYKFDAVHNYAIESMRVELIKFGWMEYNTQQVIPAGSHLTFTIDGMSGVATVDVPIGSGVFIAAPSCSLDHQHQTVGLGNLNNHTEGTFPIEGPLVRFGVNFTCSTYTNNVEITFDDANSALNASNTLVAHSTADGKALTGLGVGLYDNDGKAILTGVKQSLGVAQQGKNIAFFQAAIVQTAANITDSTSNNFTGQFSAKANMTITYY</sequence>
<comment type="caution">
    <text evidence="3">The sequence shown here is derived from an EMBL/GenBank/DDBJ whole genome shotgun (WGS) entry which is preliminary data.</text>
</comment>
<dbReference type="GO" id="GO:0007155">
    <property type="term" value="P:cell adhesion"/>
    <property type="evidence" value="ECO:0007669"/>
    <property type="project" value="InterPro"/>
</dbReference>
<dbReference type="InterPro" id="IPR000259">
    <property type="entry name" value="Adhesion_dom_fimbrial"/>
</dbReference>
<organism evidence="3 4">
    <name type="scientific">Rahnella woolbedingensis</name>
    <dbReference type="NCBI Taxonomy" id="1510574"/>
    <lineage>
        <taxon>Bacteria</taxon>
        <taxon>Pseudomonadati</taxon>
        <taxon>Pseudomonadota</taxon>
        <taxon>Gammaproteobacteria</taxon>
        <taxon>Enterobacterales</taxon>
        <taxon>Yersiniaceae</taxon>
        <taxon>Rahnella</taxon>
    </lineage>
</organism>
<dbReference type="OrthoDB" id="6502288at2"/>
<dbReference type="EMBL" id="RAHH01000015">
    <property type="protein sequence ID" value="RJT43384.1"/>
    <property type="molecule type" value="Genomic_DNA"/>
</dbReference>
<gene>
    <name evidence="3" type="ORF">D6C13_13940</name>
</gene>
<dbReference type="InterPro" id="IPR008966">
    <property type="entry name" value="Adhesion_dom_sf"/>
</dbReference>
<dbReference type="GO" id="GO:0009289">
    <property type="term" value="C:pilus"/>
    <property type="evidence" value="ECO:0007669"/>
    <property type="project" value="InterPro"/>
</dbReference>
<feature type="chain" id="PRO_5019200649" evidence="1">
    <location>
        <begin position="29"/>
        <end position="387"/>
    </location>
</feature>
<name>A0A419N7S9_9GAMM</name>
<dbReference type="SUPFAM" id="SSF49401">
    <property type="entry name" value="Bacterial adhesins"/>
    <property type="match status" value="1"/>
</dbReference>
<accession>A0A419N7S9</accession>
<protein>
    <submittedName>
        <fullName evidence="3">Type 1 fimbrial protein</fullName>
    </submittedName>
</protein>
<evidence type="ECO:0000313" key="3">
    <source>
        <dbReference type="EMBL" id="RJT43384.1"/>
    </source>
</evidence>
<proteinExistence type="predicted"/>
<dbReference type="AlphaFoldDB" id="A0A419N7S9"/>
<evidence type="ECO:0000259" key="2">
    <source>
        <dbReference type="Pfam" id="PF00419"/>
    </source>
</evidence>
<feature type="domain" description="Fimbrial-type adhesion" evidence="2">
    <location>
        <begin position="242"/>
        <end position="386"/>
    </location>
</feature>
<keyword evidence="4" id="KW-1185">Reference proteome</keyword>
<dbReference type="RefSeq" id="WP_120133331.1">
    <property type="nucleotide sequence ID" value="NZ_RAHH01000015.1"/>
</dbReference>
<reference evidence="3 4" key="1">
    <citation type="submission" date="2018-09" db="EMBL/GenBank/DDBJ databases">
        <authorList>
            <person name="Le Fleche-Mateos A."/>
        </authorList>
    </citation>
    <scope>NUCLEOTIDE SEQUENCE [LARGE SCALE GENOMIC DNA]</scope>
    <source>
        <strain evidence="3 4">DSM 27399</strain>
    </source>
</reference>
<evidence type="ECO:0000256" key="1">
    <source>
        <dbReference type="SAM" id="SignalP"/>
    </source>
</evidence>
<dbReference type="Gene3D" id="2.60.40.1090">
    <property type="entry name" value="Fimbrial-type adhesion domain"/>
    <property type="match status" value="1"/>
</dbReference>
<dbReference type="Proteomes" id="UP000284908">
    <property type="component" value="Unassembled WGS sequence"/>
</dbReference>
<dbReference type="Pfam" id="PF00419">
    <property type="entry name" value="Fimbrial"/>
    <property type="match status" value="1"/>
</dbReference>
<evidence type="ECO:0000313" key="4">
    <source>
        <dbReference type="Proteomes" id="UP000284908"/>
    </source>
</evidence>